<dbReference type="PROSITE" id="PS51208">
    <property type="entry name" value="AUTOTRANSPORTER"/>
    <property type="match status" value="1"/>
</dbReference>
<name>A0ABX1F588_9PROT</name>
<feature type="chain" id="PRO_5046521761" evidence="1">
    <location>
        <begin position="38"/>
        <end position="915"/>
    </location>
</feature>
<keyword evidence="4" id="KW-1185">Reference proteome</keyword>
<keyword evidence="1" id="KW-0732">Signal</keyword>
<dbReference type="SUPFAM" id="SSF51126">
    <property type="entry name" value="Pectin lyase-like"/>
    <property type="match status" value="1"/>
</dbReference>
<dbReference type="InterPro" id="IPR036709">
    <property type="entry name" value="Autotransporte_beta_dom_sf"/>
</dbReference>
<feature type="signal peptide" evidence="1">
    <location>
        <begin position="1"/>
        <end position="37"/>
    </location>
</feature>
<feature type="domain" description="Autotransporter" evidence="2">
    <location>
        <begin position="633"/>
        <end position="915"/>
    </location>
</feature>
<dbReference type="InterPro" id="IPR011050">
    <property type="entry name" value="Pectin_lyase_fold/virulence"/>
</dbReference>
<reference evidence="3 4" key="1">
    <citation type="submission" date="2020-03" db="EMBL/GenBank/DDBJ databases">
        <title>Roseomonas selenitidurans sp. nov. isolated from soil.</title>
        <authorList>
            <person name="Liu H."/>
        </authorList>
    </citation>
    <scope>NUCLEOTIDE SEQUENCE [LARGE SCALE GENOMIC DNA]</scope>
    <source>
        <strain evidence="3 4">JCM 15073</strain>
    </source>
</reference>
<evidence type="ECO:0000313" key="4">
    <source>
        <dbReference type="Proteomes" id="UP000765160"/>
    </source>
</evidence>
<organism evidence="3 4">
    <name type="scientific">Falsiroseomonas frigidaquae</name>
    <dbReference type="NCBI Taxonomy" id="487318"/>
    <lineage>
        <taxon>Bacteria</taxon>
        <taxon>Pseudomonadati</taxon>
        <taxon>Pseudomonadota</taxon>
        <taxon>Alphaproteobacteria</taxon>
        <taxon>Acetobacterales</taxon>
        <taxon>Roseomonadaceae</taxon>
        <taxon>Falsiroseomonas</taxon>
    </lineage>
</organism>
<dbReference type="Gene3D" id="2.40.128.130">
    <property type="entry name" value="Autotransporter beta-domain"/>
    <property type="match status" value="1"/>
</dbReference>
<evidence type="ECO:0000256" key="1">
    <source>
        <dbReference type="SAM" id="SignalP"/>
    </source>
</evidence>
<dbReference type="SMART" id="SM00869">
    <property type="entry name" value="Autotransporter"/>
    <property type="match status" value="1"/>
</dbReference>
<evidence type="ECO:0000313" key="3">
    <source>
        <dbReference type="EMBL" id="NKE47488.1"/>
    </source>
</evidence>
<dbReference type="EMBL" id="JAAVTX010000006">
    <property type="protein sequence ID" value="NKE47488.1"/>
    <property type="molecule type" value="Genomic_DNA"/>
</dbReference>
<accession>A0ABX1F588</accession>
<dbReference type="SUPFAM" id="SSF103515">
    <property type="entry name" value="Autotransporter"/>
    <property type="match status" value="1"/>
</dbReference>
<comment type="caution">
    <text evidence="3">The sequence shown here is derived from an EMBL/GenBank/DDBJ whole genome shotgun (WGS) entry which is preliminary data.</text>
</comment>
<dbReference type="NCBIfam" id="TIGR01414">
    <property type="entry name" value="autotrans_barl"/>
    <property type="match status" value="1"/>
</dbReference>
<dbReference type="Pfam" id="PF03797">
    <property type="entry name" value="Autotransporter"/>
    <property type="match status" value="1"/>
</dbReference>
<dbReference type="Proteomes" id="UP000765160">
    <property type="component" value="Unassembled WGS sequence"/>
</dbReference>
<dbReference type="InterPro" id="IPR005546">
    <property type="entry name" value="Autotransporte_beta"/>
</dbReference>
<proteinExistence type="predicted"/>
<gene>
    <name evidence="3" type="ORF">HB662_22105</name>
</gene>
<protein>
    <submittedName>
        <fullName evidence="3">Autotransporter domain-containing protein</fullName>
    </submittedName>
</protein>
<sequence>MTEARPLSSRIFKGAAGLLLSASALALVATMPRPAAAETATFFDSIFEGRAEFDQRVTDAGGTVNMDLLSGLTNNAASWARTGYTITSGNAGSRSTSSSAFSAIQGPSGSFAGGDGIRMTAASTDSAGSGLVFTFDTPVNAFALDLEGWATCCFPSALYISFDGGAPILVGSAATGTDNPGTATYSQAMTFVAAIDDAATFTTVAFYGAASGDAMWGGGVIRYALVPLGGLSGGQVIDGTQAFFTESDPAVQTAILTFNGGVFRPTTAAALSQPVVLESGNGSIDTTQGPVILLGDLSGVGQLQLLGGGVVTLMGNASNTGGAQVQSGTLSIQGIFQGAVTVLAGGTLTGSGIIGGGNIDGILSPGSSPGSMVFTAPVSLGAGSTTRLEIDGPGTASGAGSHDQILVTGAGGTLTAGGTLQPVLRGISGSANNDFTPVLGQAFRVIQAEGGLLGSFAGLTQPTEGLPSGARLDALYGAGTLDLVTTPASYAALAPLGIDQRGNQTAVGGALDAIRPAAGLRMEGDAATTFGALYALPAAGIAPALDQLSGTLHADALAASLAHRRILGAGTAQRMAAIRAGDPALVTAQGSLAPRIALDSARTVQMSAMPGAGPTPDWDAGFGRGDGADGADGQFAGWSVWGRALGSWGSTDGDGAAAGYSRQSGGALVGADRSFAPGLTGGVALGFLRGTVDGDGGTGEVRLDSYQASLYGVYAPPTDATVKPFIDATLGTGLSRYDSRRDIAFGTLSRRAQGDSDGTDVTAEAGFGVTTRLEGVDLEPRAFLRWDRIARGGFTESGAESLNLTVDGRTADALRAGIGVSAARTLSLGEGFRLRPEARIGYARELQDGLGRSTHRLGGAAFSVESARTGQDALTAGIGATAYRGDRFAVVADYDLLRSSGGTEHVLTLGLRWVW</sequence>
<dbReference type="RefSeq" id="WP_168052845.1">
    <property type="nucleotide sequence ID" value="NZ_JAATJR010000006.1"/>
</dbReference>
<evidence type="ECO:0000259" key="2">
    <source>
        <dbReference type="PROSITE" id="PS51208"/>
    </source>
</evidence>
<dbReference type="InterPro" id="IPR006315">
    <property type="entry name" value="OM_autotransptr_brl_dom"/>
</dbReference>